<gene>
    <name evidence="1" type="ORF">ANCDUO_09873</name>
</gene>
<reference evidence="1 2" key="1">
    <citation type="submission" date="2013-12" db="EMBL/GenBank/DDBJ databases">
        <title>Draft genome of the parsitic nematode Ancylostoma duodenale.</title>
        <authorList>
            <person name="Mitreva M."/>
        </authorList>
    </citation>
    <scope>NUCLEOTIDE SEQUENCE [LARGE SCALE GENOMIC DNA]</scope>
    <source>
        <strain evidence="1 2">Zhejiang</strain>
    </source>
</reference>
<accession>A0A0C2CSS5</accession>
<sequence>MTAVERVRRPMCAAAQEELSRSLRIKGSNDKVVKVGLKGGSTLAILSIKRSSTQKSTFPWVLPRLEQ</sequence>
<organism evidence="1 2">
    <name type="scientific">Ancylostoma duodenale</name>
    <dbReference type="NCBI Taxonomy" id="51022"/>
    <lineage>
        <taxon>Eukaryota</taxon>
        <taxon>Metazoa</taxon>
        <taxon>Ecdysozoa</taxon>
        <taxon>Nematoda</taxon>
        <taxon>Chromadorea</taxon>
        <taxon>Rhabditida</taxon>
        <taxon>Rhabditina</taxon>
        <taxon>Rhabditomorpha</taxon>
        <taxon>Strongyloidea</taxon>
        <taxon>Ancylostomatidae</taxon>
        <taxon>Ancylostomatinae</taxon>
        <taxon>Ancylostoma</taxon>
    </lineage>
</organism>
<dbReference type="EMBL" id="KN731513">
    <property type="protein sequence ID" value="KIH59883.1"/>
    <property type="molecule type" value="Genomic_DNA"/>
</dbReference>
<proteinExistence type="predicted"/>
<evidence type="ECO:0000313" key="1">
    <source>
        <dbReference type="EMBL" id="KIH59883.1"/>
    </source>
</evidence>
<evidence type="ECO:0000313" key="2">
    <source>
        <dbReference type="Proteomes" id="UP000054047"/>
    </source>
</evidence>
<protein>
    <submittedName>
        <fullName evidence="1">Uncharacterized protein</fullName>
    </submittedName>
</protein>
<dbReference type="Proteomes" id="UP000054047">
    <property type="component" value="Unassembled WGS sequence"/>
</dbReference>
<keyword evidence="2" id="KW-1185">Reference proteome</keyword>
<name>A0A0C2CSS5_9BILA</name>
<dbReference type="AlphaFoldDB" id="A0A0C2CSS5"/>